<keyword evidence="2" id="KW-0547">Nucleotide-binding</keyword>
<evidence type="ECO:0000256" key="4">
    <source>
        <dbReference type="ARBA" id="ARBA00023134"/>
    </source>
</evidence>
<dbReference type="PANTHER" id="PTHR32341">
    <property type="entry name" value="INTERFERON-INDUCIBLE GTPASE"/>
    <property type="match status" value="1"/>
</dbReference>
<dbReference type="InterPro" id="IPR051515">
    <property type="entry name" value="IRG"/>
</dbReference>
<keyword evidence="3" id="KW-0378">Hydrolase</keyword>
<evidence type="ECO:0000256" key="1">
    <source>
        <dbReference type="ARBA" id="ARBA00005429"/>
    </source>
</evidence>
<evidence type="ECO:0000313" key="6">
    <source>
        <dbReference type="EMBL" id="CAD8349321.1"/>
    </source>
</evidence>
<reference evidence="6" key="1">
    <citation type="submission" date="2021-01" db="EMBL/GenBank/DDBJ databases">
        <authorList>
            <person name="Corre E."/>
            <person name="Pelletier E."/>
            <person name="Niang G."/>
            <person name="Scheremetjew M."/>
            <person name="Finn R."/>
            <person name="Kale V."/>
            <person name="Holt S."/>
            <person name="Cochrane G."/>
            <person name="Meng A."/>
            <person name="Brown T."/>
            <person name="Cohen L."/>
        </authorList>
    </citation>
    <scope>NUCLEOTIDE SEQUENCE</scope>
    <source>
        <strain evidence="6">Pbaha01</strain>
    </source>
</reference>
<evidence type="ECO:0000259" key="5">
    <source>
        <dbReference type="PROSITE" id="PS51716"/>
    </source>
</evidence>
<dbReference type="PROSITE" id="PS51716">
    <property type="entry name" value="G_IRG"/>
    <property type="match status" value="1"/>
</dbReference>
<dbReference type="SUPFAM" id="SSF52540">
    <property type="entry name" value="P-loop containing nucleoside triphosphate hydrolases"/>
    <property type="match status" value="1"/>
</dbReference>
<dbReference type="InterPro" id="IPR027417">
    <property type="entry name" value="P-loop_NTPase"/>
</dbReference>
<dbReference type="AlphaFoldDB" id="A0A7S0A135"/>
<name>A0A7S0A135_9DINO</name>
<keyword evidence="4" id="KW-0342">GTP-binding</keyword>
<proteinExistence type="inferred from homology"/>
<evidence type="ECO:0000256" key="3">
    <source>
        <dbReference type="ARBA" id="ARBA00022801"/>
    </source>
</evidence>
<dbReference type="PANTHER" id="PTHR32341:SF17">
    <property type="entry name" value="IRG-TYPE G DOMAIN-CONTAINING PROTEIN"/>
    <property type="match status" value="1"/>
</dbReference>
<organism evidence="6">
    <name type="scientific">Pyrodinium bahamense</name>
    <dbReference type="NCBI Taxonomy" id="73915"/>
    <lineage>
        <taxon>Eukaryota</taxon>
        <taxon>Sar</taxon>
        <taxon>Alveolata</taxon>
        <taxon>Dinophyceae</taxon>
        <taxon>Gonyaulacales</taxon>
        <taxon>Pyrocystaceae</taxon>
        <taxon>Pyrodinium</taxon>
    </lineage>
</organism>
<comment type="similarity">
    <text evidence="1">Belongs to the TRAFAC class dynamin-like GTPase superfamily. IRG family.</text>
</comment>
<accession>A0A7S0A135</accession>
<dbReference type="InterPro" id="IPR007743">
    <property type="entry name" value="Immunity-related_GTPase-like"/>
</dbReference>
<dbReference type="Gene3D" id="3.40.50.300">
    <property type="entry name" value="P-loop containing nucleotide triphosphate hydrolases"/>
    <property type="match status" value="1"/>
</dbReference>
<dbReference type="GO" id="GO:0005525">
    <property type="term" value="F:GTP binding"/>
    <property type="evidence" value="ECO:0007669"/>
    <property type="project" value="UniProtKB-KW"/>
</dbReference>
<dbReference type="InterPro" id="IPR030385">
    <property type="entry name" value="G_IRG_dom"/>
</dbReference>
<evidence type="ECO:0000256" key="2">
    <source>
        <dbReference type="ARBA" id="ARBA00022741"/>
    </source>
</evidence>
<dbReference type="EMBL" id="HBEG01008502">
    <property type="protein sequence ID" value="CAD8349321.1"/>
    <property type="molecule type" value="Transcribed_RNA"/>
</dbReference>
<protein>
    <recommendedName>
        <fullName evidence="5">IRG-type G domain-containing protein</fullName>
    </recommendedName>
</protein>
<sequence length="568" mass="62360">MAEDQGTAPLFLLQGDFARTVNIAVAGNSGVGKSLLVNTLRGVNSNDPTWAPVGVTETTREPTWYEFPGQPKARLWDMEGAGGHCSWDNYMGSVGLWYFDLVLVLCSSRVTECDMDIVRELESKSIPFFFVRTKLDEDVKNNRADYDMTAEETAESIRCTLQSSRITNPYLINARRADQHDFPRLIRDIVIRLGILEENLGRKVSTAAGNATPRQAANVSAVEVRVSASGSEAALVAAGTEAATPRAATAPTATPSAARAVALVPLEGPVAKEAASPGVGHAGEECSSGRAEAVFDPAAPEKLSGEGPTAFPQYCPPNGQAIEPIEALHSDGGHWVWLADDGLYEYFEAETGAVLAYLMTKMSGIPEHIFVRRSDGVWECKVKNLWTGFGSAVTGKDNHVVTINPNNKESSMQLQIVWTRKFIGTSVEYIEGGRLITEQRSKAWKRDGSREKGYAFRATRLVTNGQYWIVFENLLQGTRGIRRFKRYPFYRIANETEQKVTMKTYPVAAFFASPNSTVVLEPGTQCVDCHRGDVTVEQVVFTLANSACYTIPVAEPFAMYCLRKEYFT</sequence>
<dbReference type="GO" id="GO:0003924">
    <property type="term" value="F:GTPase activity"/>
    <property type="evidence" value="ECO:0007669"/>
    <property type="project" value="TreeGrafter"/>
</dbReference>
<dbReference type="Pfam" id="PF05049">
    <property type="entry name" value="IIGP"/>
    <property type="match status" value="1"/>
</dbReference>
<feature type="domain" description="IRG-type G" evidence="5">
    <location>
        <begin position="19"/>
        <end position="192"/>
    </location>
</feature>
<gene>
    <name evidence="6" type="ORF">PBAH0796_LOCUS5060</name>
</gene>
<dbReference type="GO" id="GO:0016020">
    <property type="term" value="C:membrane"/>
    <property type="evidence" value="ECO:0007669"/>
    <property type="project" value="InterPro"/>
</dbReference>